<protein>
    <submittedName>
        <fullName evidence="2">Uncharacterized protein</fullName>
    </submittedName>
</protein>
<sequence>MAQDKHLFDFSEYNKDHPLYDTTNKKVIGKMKDELNGAFLMEFVGLRAKMYSILYEREKTDKELKEMQKSQDEKEKVLEENKRTKMDEEIEERNQSGKSRDEKEKVIEEKKTAKGVVKAVIKSKLRHDLYTRCLFKKESQMESMNLFRTDKHQIHTVKINKTTLSAFDDKRYLLGDGIHTLAYGHWRTLT</sequence>
<comment type="caution">
    <text evidence="2">The sequence shown here is derived from an EMBL/GenBank/DDBJ whole genome shotgun (WGS) entry which is preliminary data.</text>
</comment>
<dbReference type="EMBL" id="VSWD01000013">
    <property type="protein sequence ID" value="KAK3083754.1"/>
    <property type="molecule type" value="Genomic_DNA"/>
</dbReference>
<accession>A0AA89BQG4</accession>
<organism evidence="2 3">
    <name type="scientific">Pinctada imbricata</name>
    <name type="common">Atlantic pearl-oyster</name>
    <name type="synonym">Pinctada martensii</name>
    <dbReference type="NCBI Taxonomy" id="66713"/>
    <lineage>
        <taxon>Eukaryota</taxon>
        <taxon>Metazoa</taxon>
        <taxon>Spiralia</taxon>
        <taxon>Lophotrochozoa</taxon>
        <taxon>Mollusca</taxon>
        <taxon>Bivalvia</taxon>
        <taxon>Autobranchia</taxon>
        <taxon>Pteriomorphia</taxon>
        <taxon>Pterioida</taxon>
        <taxon>Pterioidea</taxon>
        <taxon>Pteriidae</taxon>
        <taxon>Pinctada</taxon>
    </lineage>
</organism>
<proteinExistence type="predicted"/>
<evidence type="ECO:0000313" key="2">
    <source>
        <dbReference type="EMBL" id="KAK3083754.1"/>
    </source>
</evidence>
<reference evidence="2" key="1">
    <citation type="submission" date="2019-08" db="EMBL/GenBank/DDBJ databases">
        <title>The improved chromosome-level genome for the pearl oyster Pinctada fucata martensii using PacBio sequencing and Hi-C.</title>
        <authorList>
            <person name="Zheng Z."/>
        </authorList>
    </citation>
    <scope>NUCLEOTIDE SEQUENCE</scope>
    <source>
        <strain evidence="2">ZZ-2019</strain>
        <tissue evidence="2">Adductor muscle</tissue>
    </source>
</reference>
<evidence type="ECO:0000313" key="3">
    <source>
        <dbReference type="Proteomes" id="UP001186944"/>
    </source>
</evidence>
<evidence type="ECO:0000256" key="1">
    <source>
        <dbReference type="SAM" id="MobiDB-lite"/>
    </source>
</evidence>
<dbReference type="Proteomes" id="UP001186944">
    <property type="component" value="Unassembled WGS sequence"/>
</dbReference>
<keyword evidence="3" id="KW-1185">Reference proteome</keyword>
<dbReference type="AlphaFoldDB" id="A0AA89BQG4"/>
<gene>
    <name evidence="2" type="ORF">FSP39_002625</name>
</gene>
<name>A0AA89BQG4_PINIB</name>
<dbReference type="PANTHER" id="PTHR31511">
    <property type="entry name" value="PROTEIN CBG23764"/>
    <property type="match status" value="1"/>
</dbReference>
<dbReference type="PANTHER" id="PTHR31511:SF12">
    <property type="entry name" value="RHO TERMINATION FACTOR N-TERMINAL DOMAIN-CONTAINING PROTEIN"/>
    <property type="match status" value="1"/>
</dbReference>
<feature type="region of interest" description="Disordered" evidence="1">
    <location>
        <begin position="64"/>
        <end position="105"/>
    </location>
</feature>